<evidence type="ECO:0000256" key="5">
    <source>
        <dbReference type="ARBA" id="ARBA00022884"/>
    </source>
</evidence>
<evidence type="ECO:0000313" key="8">
    <source>
        <dbReference type="EMBL" id="CDR01143.1"/>
    </source>
</evidence>
<dbReference type="InterPro" id="IPR011032">
    <property type="entry name" value="GroES-like_sf"/>
</dbReference>
<dbReference type="EC" id="1.3.1.85" evidence="9"/>
<keyword evidence="9" id="KW-0560">Oxidoreductase</keyword>
<dbReference type="GO" id="GO:0043880">
    <property type="term" value="F:crotonyl-CoA reductase activity"/>
    <property type="evidence" value="ECO:0007669"/>
    <property type="project" value="InterPro"/>
</dbReference>
<dbReference type="AlphaFoldDB" id="A0A060ZAM2"/>
<dbReference type="PANTHER" id="PTHR44154:SF1">
    <property type="entry name" value="QUINONE OXIDOREDUCTASE"/>
    <property type="match status" value="1"/>
</dbReference>
<evidence type="ECO:0000256" key="6">
    <source>
        <dbReference type="ARBA" id="ARBA00022990"/>
    </source>
</evidence>
<dbReference type="InterPro" id="IPR013149">
    <property type="entry name" value="ADH-like_C"/>
</dbReference>
<evidence type="ECO:0000256" key="3">
    <source>
        <dbReference type="ARBA" id="ARBA00022490"/>
    </source>
</evidence>
<organism evidence="8">
    <name type="scientific">Streptomyces iranensis</name>
    <dbReference type="NCBI Taxonomy" id="576784"/>
    <lineage>
        <taxon>Bacteria</taxon>
        <taxon>Bacillati</taxon>
        <taxon>Actinomycetota</taxon>
        <taxon>Actinomycetes</taxon>
        <taxon>Kitasatosporales</taxon>
        <taxon>Streptomycetaceae</taxon>
        <taxon>Streptomyces</taxon>
        <taxon>Streptomyces violaceusniger group</taxon>
    </lineage>
</organism>
<dbReference type="GO" id="GO:0005737">
    <property type="term" value="C:cytoplasm"/>
    <property type="evidence" value="ECO:0007669"/>
    <property type="project" value="UniProtKB-SubCell"/>
</dbReference>
<dbReference type="NCBIfam" id="TIGR01751">
    <property type="entry name" value="crot-CoA-red"/>
    <property type="match status" value="1"/>
</dbReference>
<evidence type="ECO:0000259" key="7">
    <source>
        <dbReference type="SMART" id="SM00829"/>
    </source>
</evidence>
<dbReference type="InterPro" id="IPR020843">
    <property type="entry name" value="ER"/>
</dbReference>
<accession>A0A060ZAM2</accession>
<comment type="subunit">
    <text evidence="2">Homotetramer.</text>
</comment>
<dbReference type="Gene3D" id="3.90.180.10">
    <property type="entry name" value="Medium-chain alcohol dehydrogenases, catalytic domain"/>
    <property type="match status" value="2"/>
</dbReference>
<dbReference type="PANTHER" id="PTHR44154">
    <property type="entry name" value="QUINONE OXIDOREDUCTASE"/>
    <property type="match status" value="1"/>
</dbReference>
<dbReference type="EMBL" id="JAGGLR010000045">
    <property type="protein sequence ID" value="MBP2068607.1"/>
    <property type="molecule type" value="Genomic_DNA"/>
</dbReference>
<name>A0A060ZAM2_9ACTN</name>
<feature type="domain" description="Enoyl reductase (ER)" evidence="7">
    <location>
        <begin position="32"/>
        <end position="401"/>
    </location>
</feature>
<keyword evidence="5" id="KW-0694">RNA-binding</keyword>
<dbReference type="SMART" id="SM00829">
    <property type="entry name" value="PKS_ER"/>
    <property type="match status" value="1"/>
</dbReference>
<sequence length="411" mass="44744">MTRTVYELGERPPMGVVPEQMYASVIRPSRYGPPEKAFQVERVDTPRVGRGQVLVMVMAAGINYNNVWSALGSPLDVVAMRGKRGDTTGFHIGGTEGSGIVWALGEDVRGVKVGDEIVISGVVWDEHAWDVRLGIDPMSSASQEVFGYETNYGSFAQFCVLEDYQCHPKPPDLTWEQAACYVLTGATAYRQLCGWEPHVVRPGDPVLIWGGSGGLGSMAIQIVRIRGGVPVAVVSSAERAEYCRKLGAAGVINRREFDHWGRLPDVTDAEASARWMQGVRGFGRKFWEIVGERRGPRIVLEHSGQDTIPTSMYVCDPGGMVALCGGTTGYNGDLDLRHLWMRQKRLQGSHCADLREAREVSALVNAGLLDPCLVPCGDLSDVGTTHQLMYENANPPGNMAVVVNAEPGSRN</sequence>
<dbReference type="PROSITE" id="PS01162">
    <property type="entry name" value="QOR_ZETA_CRYSTAL"/>
    <property type="match status" value="1"/>
</dbReference>
<evidence type="ECO:0000256" key="4">
    <source>
        <dbReference type="ARBA" id="ARBA00022857"/>
    </source>
</evidence>
<protein>
    <submittedName>
        <fullName evidence="9">Crotonyl-CoA carboxylase/reductase</fullName>
        <ecNumber evidence="9">1.3.1.85</ecNumber>
    </submittedName>
    <submittedName>
        <fullName evidence="8">Dehydrogenase</fullName>
    </submittedName>
</protein>
<dbReference type="InterPro" id="IPR051603">
    <property type="entry name" value="Zinc-ADH_QOR/CCCR"/>
</dbReference>
<reference evidence="9 10" key="2">
    <citation type="submission" date="2021-03" db="EMBL/GenBank/DDBJ databases">
        <title>Genomic Encyclopedia of Type Strains, Phase IV (KMG-IV): sequencing the most valuable type-strain genomes for metagenomic binning, comparative biology and taxonomic classification.</title>
        <authorList>
            <person name="Goeker M."/>
        </authorList>
    </citation>
    <scope>NUCLEOTIDE SEQUENCE [LARGE SCALE GENOMIC DNA]</scope>
    <source>
        <strain evidence="9 10">DSM 41954</strain>
    </source>
</reference>
<evidence type="ECO:0000256" key="1">
    <source>
        <dbReference type="ARBA" id="ARBA00004496"/>
    </source>
</evidence>
<dbReference type="RefSeq" id="WP_044566407.1">
    <property type="nucleotide sequence ID" value="NZ_CP136563.1"/>
</dbReference>
<dbReference type="InterPro" id="IPR002364">
    <property type="entry name" value="Quin_OxRdtase/zeta-crystal_CS"/>
</dbReference>
<keyword evidence="10" id="KW-1185">Reference proteome</keyword>
<dbReference type="InterPro" id="IPR010085">
    <property type="entry name" value="Crot_CoA_red"/>
</dbReference>
<keyword evidence="6" id="KW-0007">Acetylation</keyword>
<dbReference type="EMBL" id="LK022848">
    <property type="protein sequence ID" value="CDR01143.1"/>
    <property type="molecule type" value="Genomic_DNA"/>
</dbReference>
<evidence type="ECO:0000256" key="2">
    <source>
        <dbReference type="ARBA" id="ARBA00011881"/>
    </source>
</evidence>
<dbReference type="Proteomes" id="UP000756710">
    <property type="component" value="Unassembled WGS sequence"/>
</dbReference>
<dbReference type="Pfam" id="PF08240">
    <property type="entry name" value="ADH_N"/>
    <property type="match status" value="1"/>
</dbReference>
<dbReference type="GO" id="GO:0008270">
    <property type="term" value="F:zinc ion binding"/>
    <property type="evidence" value="ECO:0007669"/>
    <property type="project" value="InterPro"/>
</dbReference>
<keyword evidence="4" id="KW-0521">NADP</keyword>
<keyword evidence="3" id="KW-0963">Cytoplasm</keyword>
<dbReference type="Pfam" id="PF00107">
    <property type="entry name" value="ADH_zinc_N"/>
    <property type="match status" value="1"/>
</dbReference>
<dbReference type="SUPFAM" id="SSF50129">
    <property type="entry name" value="GroES-like"/>
    <property type="match status" value="1"/>
</dbReference>
<comment type="subcellular location">
    <subcellularLocation>
        <location evidence="1">Cytoplasm</location>
    </subcellularLocation>
</comment>
<dbReference type="InterPro" id="IPR013154">
    <property type="entry name" value="ADH-like_N"/>
</dbReference>
<reference evidence="8" key="1">
    <citation type="submission" date="2014-05" db="EMBL/GenBank/DDBJ databases">
        <authorList>
            <person name="Horn Fabian"/>
        </authorList>
    </citation>
    <scope>NUCLEOTIDE SEQUENCE</scope>
</reference>
<gene>
    <name evidence="9" type="ORF">J2Z30_009688</name>
    <name evidence="8" type="ORF">SIRAN143</name>
</gene>
<dbReference type="HOGENOM" id="CLU_026673_5_0_11"/>
<dbReference type="InterPro" id="IPR036291">
    <property type="entry name" value="NAD(P)-bd_dom_sf"/>
</dbReference>
<evidence type="ECO:0000313" key="9">
    <source>
        <dbReference type="EMBL" id="MBP2068607.1"/>
    </source>
</evidence>
<proteinExistence type="predicted"/>
<dbReference type="Gene3D" id="3.40.50.720">
    <property type="entry name" value="NAD(P)-binding Rossmann-like Domain"/>
    <property type="match status" value="1"/>
</dbReference>
<dbReference type="GO" id="GO:0003723">
    <property type="term" value="F:RNA binding"/>
    <property type="evidence" value="ECO:0007669"/>
    <property type="project" value="UniProtKB-KW"/>
</dbReference>
<evidence type="ECO:0000313" key="10">
    <source>
        <dbReference type="Proteomes" id="UP000756710"/>
    </source>
</evidence>
<dbReference type="SUPFAM" id="SSF51735">
    <property type="entry name" value="NAD(P)-binding Rossmann-fold domains"/>
    <property type="match status" value="1"/>
</dbReference>